<dbReference type="InterPro" id="IPR020846">
    <property type="entry name" value="MFS_dom"/>
</dbReference>
<dbReference type="SUPFAM" id="SSF103473">
    <property type="entry name" value="MFS general substrate transporter"/>
    <property type="match status" value="1"/>
</dbReference>
<dbReference type="InterPro" id="IPR036259">
    <property type="entry name" value="MFS_trans_sf"/>
</dbReference>
<accession>A0A561VCA5</accession>
<dbReference type="PANTHER" id="PTHR23513">
    <property type="entry name" value="INTEGRAL MEMBRANE EFFLUX PROTEIN-RELATED"/>
    <property type="match status" value="1"/>
</dbReference>
<comment type="subcellular location">
    <subcellularLocation>
        <location evidence="1">Cell membrane</location>
        <topology evidence="1">Multi-pass membrane protein</topology>
    </subcellularLocation>
</comment>
<keyword evidence="5 6" id="KW-0472">Membrane</keyword>
<feature type="transmembrane region" description="Helical" evidence="6">
    <location>
        <begin position="279"/>
        <end position="300"/>
    </location>
</feature>
<sequence>MTAPLSRNRDYRLLWLSQAGAEFGHNATTIAFPLLVLAVSGSTAASGLVLSAIAAAQLVAGLPAGAVADRWNRKRVMLACEAAQALALAGLVAAVLAGVATVPHMVAVAAVLGVCTALFEPAEDATLAALVPEEQLGAAVAANAARTSLGQVAGTAAGGVLFAAGRFLPFAVDVLTHVAAFAALAFLRVPPRRPAPEPVRRLGPEMLAGLRWMWRHPVIRSTTGYAVVLNLFFSAFYLVVIVLAQRRGATAAEIGLMAAMLGAGGVAGALLAPPLHRLLGPYVSVTAVFWVLSVLVPLTAPARDGYLIGALFALMALLAPTANTTIVTQQMLLTPDGLRGRLSGALGLLTGAAGALGPVLGGLLTELLPGTGAVLVCAAGMAVVTVLATASPVLRALPRRQPAPVPE</sequence>
<dbReference type="OrthoDB" id="4544213at2"/>
<keyword evidence="4 6" id="KW-1133">Transmembrane helix</keyword>
<organism evidence="8 9">
    <name type="scientific">Actinoplanes teichomyceticus</name>
    <dbReference type="NCBI Taxonomy" id="1867"/>
    <lineage>
        <taxon>Bacteria</taxon>
        <taxon>Bacillati</taxon>
        <taxon>Actinomycetota</taxon>
        <taxon>Actinomycetes</taxon>
        <taxon>Micromonosporales</taxon>
        <taxon>Micromonosporaceae</taxon>
        <taxon>Actinoplanes</taxon>
    </lineage>
</organism>
<evidence type="ECO:0000256" key="2">
    <source>
        <dbReference type="ARBA" id="ARBA00022475"/>
    </source>
</evidence>
<dbReference type="EMBL" id="VIWY01000009">
    <property type="protein sequence ID" value="TWG09245.1"/>
    <property type="molecule type" value="Genomic_DNA"/>
</dbReference>
<evidence type="ECO:0000256" key="1">
    <source>
        <dbReference type="ARBA" id="ARBA00004651"/>
    </source>
</evidence>
<name>A0A561VCA5_ACTTI</name>
<dbReference type="Gene3D" id="1.20.1250.20">
    <property type="entry name" value="MFS general substrate transporter like domains"/>
    <property type="match status" value="1"/>
</dbReference>
<reference evidence="8 9" key="1">
    <citation type="submission" date="2019-06" db="EMBL/GenBank/DDBJ databases">
        <title>Sequencing the genomes of 1000 actinobacteria strains.</title>
        <authorList>
            <person name="Klenk H.-P."/>
        </authorList>
    </citation>
    <scope>NUCLEOTIDE SEQUENCE [LARGE SCALE GENOMIC DNA]</scope>
    <source>
        <strain evidence="8 9">DSM 43866</strain>
    </source>
</reference>
<evidence type="ECO:0000256" key="4">
    <source>
        <dbReference type="ARBA" id="ARBA00022989"/>
    </source>
</evidence>
<dbReference type="Proteomes" id="UP000320239">
    <property type="component" value="Unassembled WGS sequence"/>
</dbReference>
<feature type="domain" description="Major facilitator superfamily (MFS) profile" evidence="7">
    <location>
        <begin position="1"/>
        <end position="397"/>
    </location>
</feature>
<protein>
    <submittedName>
        <fullName evidence="8">Putative MFS family arabinose efflux permease</fullName>
    </submittedName>
</protein>
<keyword evidence="3 6" id="KW-0812">Transmembrane</keyword>
<dbReference type="GO" id="GO:0022857">
    <property type="term" value="F:transmembrane transporter activity"/>
    <property type="evidence" value="ECO:0007669"/>
    <property type="project" value="InterPro"/>
</dbReference>
<evidence type="ECO:0000313" key="8">
    <source>
        <dbReference type="EMBL" id="TWG09245.1"/>
    </source>
</evidence>
<feature type="transmembrane region" description="Helical" evidence="6">
    <location>
        <begin position="372"/>
        <end position="394"/>
    </location>
</feature>
<feature type="transmembrane region" description="Helical" evidence="6">
    <location>
        <begin position="306"/>
        <end position="328"/>
    </location>
</feature>
<dbReference type="CDD" id="cd06173">
    <property type="entry name" value="MFS_MefA_like"/>
    <property type="match status" value="1"/>
</dbReference>
<dbReference type="PROSITE" id="PS50850">
    <property type="entry name" value="MFS"/>
    <property type="match status" value="1"/>
</dbReference>
<dbReference type="InterPro" id="IPR001958">
    <property type="entry name" value="Tet-R_TetA/multi-R_MdtG-like"/>
</dbReference>
<dbReference type="Pfam" id="PF07690">
    <property type="entry name" value="MFS_1"/>
    <property type="match status" value="1"/>
</dbReference>
<evidence type="ECO:0000256" key="6">
    <source>
        <dbReference type="SAM" id="Phobius"/>
    </source>
</evidence>
<feature type="transmembrane region" description="Helical" evidence="6">
    <location>
        <begin position="340"/>
        <end position="360"/>
    </location>
</feature>
<evidence type="ECO:0000259" key="7">
    <source>
        <dbReference type="PROSITE" id="PS50850"/>
    </source>
</evidence>
<dbReference type="InterPro" id="IPR011701">
    <property type="entry name" value="MFS"/>
</dbReference>
<proteinExistence type="predicted"/>
<dbReference type="PANTHER" id="PTHR23513:SF6">
    <property type="entry name" value="MAJOR FACILITATOR SUPERFAMILY ASSOCIATED DOMAIN-CONTAINING PROTEIN"/>
    <property type="match status" value="1"/>
</dbReference>
<feature type="transmembrane region" description="Helical" evidence="6">
    <location>
        <begin position="44"/>
        <end position="65"/>
    </location>
</feature>
<dbReference type="PRINTS" id="PR01035">
    <property type="entry name" value="TCRTETA"/>
</dbReference>
<feature type="transmembrane region" description="Helical" evidence="6">
    <location>
        <begin position="86"/>
        <end position="119"/>
    </location>
</feature>
<evidence type="ECO:0000313" key="9">
    <source>
        <dbReference type="Proteomes" id="UP000320239"/>
    </source>
</evidence>
<keyword evidence="9" id="KW-1185">Reference proteome</keyword>
<evidence type="ECO:0000256" key="3">
    <source>
        <dbReference type="ARBA" id="ARBA00022692"/>
    </source>
</evidence>
<evidence type="ECO:0000256" key="5">
    <source>
        <dbReference type="ARBA" id="ARBA00023136"/>
    </source>
</evidence>
<feature type="transmembrane region" description="Helical" evidence="6">
    <location>
        <begin position="167"/>
        <end position="187"/>
    </location>
</feature>
<dbReference type="GO" id="GO:0005886">
    <property type="term" value="C:plasma membrane"/>
    <property type="evidence" value="ECO:0007669"/>
    <property type="project" value="UniProtKB-SubCell"/>
</dbReference>
<feature type="transmembrane region" description="Helical" evidence="6">
    <location>
        <begin position="250"/>
        <end position="272"/>
    </location>
</feature>
<gene>
    <name evidence="8" type="ORF">FHX34_10944</name>
</gene>
<keyword evidence="2" id="KW-1003">Cell membrane</keyword>
<comment type="caution">
    <text evidence="8">The sequence shown here is derived from an EMBL/GenBank/DDBJ whole genome shotgun (WGS) entry which is preliminary data.</text>
</comment>
<dbReference type="AlphaFoldDB" id="A0A561VCA5"/>
<feature type="transmembrane region" description="Helical" evidence="6">
    <location>
        <begin position="223"/>
        <end position="244"/>
    </location>
</feature>
<dbReference type="RefSeq" id="WP_122978491.1">
    <property type="nucleotide sequence ID" value="NZ_BOMX01000174.1"/>
</dbReference>